<keyword evidence="2" id="KW-1185">Reference proteome</keyword>
<dbReference type="AlphaFoldDB" id="A0A1R0H8Z2"/>
<accession>A0A1R0H8Z2</accession>
<reference evidence="1 2" key="1">
    <citation type="journal article" date="2016" name="Mol. Biol. Evol.">
        <title>Genome-Wide Survey of Gut Fungi (Harpellales) Reveals the First Horizontally Transferred Ubiquitin Gene from a Mosquito Host.</title>
        <authorList>
            <person name="Wang Y."/>
            <person name="White M.M."/>
            <person name="Kvist S."/>
            <person name="Moncalvo J.M."/>
        </authorList>
    </citation>
    <scope>NUCLEOTIDE SEQUENCE [LARGE SCALE GENOMIC DNA]</scope>
    <source>
        <strain evidence="1 2">ALG-7-W6</strain>
    </source>
</reference>
<organism evidence="1 2">
    <name type="scientific">Smittium mucronatum</name>
    <dbReference type="NCBI Taxonomy" id="133383"/>
    <lineage>
        <taxon>Eukaryota</taxon>
        <taxon>Fungi</taxon>
        <taxon>Fungi incertae sedis</taxon>
        <taxon>Zoopagomycota</taxon>
        <taxon>Kickxellomycotina</taxon>
        <taxon>Harpellomycetes</taxon>
        <taxon>Harpellales</taxon>
        <taxon>Legeriomycetaceae</taxon>
        <taxon>Smittium</taxon>
    </lineage>
</organism>
<evidence type="ECO:0000313" key="2">
    <source>
        <dbReference type="Proteomes" id="UP000187455"/>
    </source>
</evidence>
<dbReference type="GO" id="GO:0008168">
    <property type="term" value="F:methyltransferase activity"/>
    <property type="evidence" value="ECO:0007669"/>
    <property type="project" value="UniProtKB-KW"/>
</dbReference>
<comment type="caution">
    <text evidence="1">The sequence shown here is derived from an EMBL/GenBank/DDBJ whole genome shotgun (WGS) entry which is preliminary data.</text>
</comment>
<sequence length="122" mass="13974">MLSSLISSSCRGVKAVDKDLFKVSIQVKALVVPVKFIGKIQKEYRSDLFNAPRCKNVVEIPRDKDHKLILIKSDPIELDKNIDETSLLKEAKIMGWPSTTHSLELDYDYWTAGSAYFNFFYL</sequence>
<dbReference type="Proteomes" id="UP000187455">
    <property type="component" value="Unassembled WGS sequence"/>
</dbReference>
<keyword evidence="1" id="KW-0808">Transferase</keyword>
<protein>
    <submittedName>
        <fullName evidence="1">tRNA (Guanine(37)-N1)-methyltransferase</fullName>
    </submittedName>
</protein>
<keyword evidence="1" id="KW-0489">Methyltransferase</keyword>
<dbReference type="OrthoDB" id="408788at2759"/>
<evidence type="ECO:0000313" key="1">
    <source>
        <dbReference type="EMBL" id="OLY85591.1"/>
    </source>
</evidence>
<proteinExistence type="predicted"/>
<dbReference type="EMBL" id="LSSL01000066">
    <property type="protein sequence ID" value="OLY85591.1"/>
    <property type="molecule type" value="Genomic_DNA"/>
</dbReference>
<gene>
    <name evidence="1" type="ORF">AYI68_g220</name>
</gene>
<name>A0A1R0H8Z2_9FUNG</name>
<dbReference type="GO" id="GO:0032259">
    <property type="term" value="P:methylation"/>
    <property type="evidence" value="ECO:0007669"/>
    <property type="project" value="UniProtKB-KW"/>
</dbReference>
<dbReference type="STRING" id="133383.A0A1R0H8Z2"/>